<sequence>MSHSSKVNPYRDVVKKEGVVVKEEDQLDVDGRNLVIEHSWGALKVKNVVASLVKLIVMNACDEWWLELGGSYWLELACLSIRLGLSAE</sequence>
<name>A0A8X7P500_BRACI</name>
<keyword evidence="2" id="KW-1185">Reference proteome</keyword>
<reference evidence="1 2" key="1">
    <citation type="submission" date="2020-02" db="EMBL/GenBank/DDBJ databases">
        <authorList>
            <person name="Ma Q."/>
            <person name="Huang Y."/>
            <person name="Song X."/>
            <person name="Pei D."/>
        </authorList>
    </citation>
    <scope>NUCLEOTIDE SEQUENCE [LARGE SCALE GENOMIC DNA]</scope>
    <source>
        <strain evidence="1">Sxm20200214</strain>
        <tissue evidence="1">Leaf</tissue>
    </source>
</reference>
<proteinExistence type="predicted"/>
<gene>
    <name evidence="1" type="ORF">Bca52824_094091</name>
</gene>
<dbReference type="EMBL" id="JAAMPC010000114">
    <property type="protein sequence ID" value="KAG2244058.1"/>
    <property type="molecule type" value="Genomic_DNA"/>
</dbReference>
<organism evidence="1 2">
    <name type="scientific">Brassica carinata</name>
    <name type="common">Ethiopian mustard</name>
    <name type="synonym">Abyssinian cabbage</name>
    <dbReference type="NCBI Taxonomy" id="52824"/>
    <lineage>
        <taxon>Eukaryota</taxon>
        <taxon>Viridiplantae</taxon>
        <taxon>Streptophyta</taxon>
        <taxon>Embryophyta</taxon>
        <taxon>Tracheophyta</taxon>
        <taxon>Spermatophyta</taxon>
        <taxon>Magnoliopsida</taxon>
        <taxon>eudicotyledons</taxon>
        <taxon>Gunneridae</taxon>
        <taxon>Pentapetalae</taxon>
        <taxon>rosids</taxon>
        <taxon>malvids</taxon>
        <taxon>Brassicales</taxon>
        <taxon>Brassicaceae</taxon>
        <taxon>Brassiceae</taxon>
        <taxon>Brassica</taxon>
    </lineage>
</organism>
<evidence type="ECO:0000313" key="2">
    <source>
        <dbReference type="Proteomes" id="UP000886595"/>
    </source>
</evidence>
<comment type="caution">
    <text evidence="1">The sequence shown here is derived from an EMBL/GenBank/DDBJ whole genome shotgun (WGS) entry which is preliminary data.</text>
</comment>
<dbReference type="AlphaFoldDB" id="A0A8X7P500"/>
<evidence type="ECO:0000313" key="1">
    <source>
        <dbReference type="EMBL" id="KAG2244058.1"/>
    </source>
</evidence>
<protein>
    <submittedName>
        <fullName evidence="1">Uncharacterized protein</fullName>
    </submittedName>
</protein>
<accession>A0A8X7P500</accession>
<dbReference type="Proteomes" id="UP000886595">
    <property type="component" value="Unassembled WGS sequence"/>
</dbReference>